<keyword evidence="7 14" id="KW-0418">Kinase</keyword>
<dbReference type="SMART" id="SM00387">
    <property type="entry name" value="HATPase_c"/>
    <property type="match status" value="1"/>
</dbReference>
<dbReference type="CDD" id="cd00075">
    <property type="entry name" value="HATPase"/>
    <property type="match status" value="1"/>
</dbReference>
<dbReference type="EC" id="2.7.13.3" evidence="3"/>
<organism evidence="14 15">
    <name type="scientific">Thalassovita litoralis</name>
    <dbReference type="NCBI Taxonomy" id="1010611"/>
    <lineage>
        <taxon>Bacteria</taxon>
        <taxon>Pseudomonadati</taxon>
        <taxon>Pseudomonadota</taxon>
        <taxon>Alphaproteobacteria</taxon>
        <taxon>Rhodobacterales</taxon>
        <taxon>Roseobacteraceae</taxon>
        <taxon>Thalassovita</taxon>
    </lineage>
</organism>
<dbReference type="CDD" id="cd06225">
    <property type="entry name" value="HAMP"/>
    <property type="match status" value="1"/>
</dbReference>
<dbReference type="SMART" id="SM00388">
    <property type="entry name" value="HisKA"/>
    <property type="match status" value="1"/>
</dbReference>
<dbReference type="RefSeq" id="WP_142494611.1">
    <property type="nucleotide sequence ID" value="NZ_FXTO01000034.1"/>
</dbReference>
<evidence type="ECO:0000313" key="15">
    <source>
        <dbReference type="Proteomes" id="UP000316030"/>
    </source>
</evidence>
<keyword evidence="9" id="KW-0902">Two-component regulatory system</keyword>
<evidence type="ECO:0000256" key="1">
    <source>
        <dbReference type="ARBA" id="ARBA00000085"/>
    </source>
</evidence>
<keyword evidence="15" id="KW-1185">Reference proteome</keyword>
<keyword evidence="8 11" id="KW-1133">Transmembrane helix</keyword>
<dbReference type="SUPFAM" id="SSF47384">
    <property type="entry name" value="Homodimeric domain of signal transducing histidine kinase"/>
    <property type="match status" value="1"/>
</dbReference>
<evidence type="ECO:0000256" key="10">
    <source>
        <dbReference type="ARBA" id="ARBA00023136"/>
    </source>
</evidence>
<evidence type="ECO:0000256" key="6">
    <source>
        <dbReference type="ARBA" id="ARBA00022692"/>
    </source>
</evidence>
<dbReference type="InterPro" id="IPR036890">
    <property type="entry name" value="HATPase_C_sf"/>
</dbReference>
<accession>A0A521FL69</accession>
<dbReference type="InterPro" id="IPR050428">
    <property type="entry name" value="TCS_sensor_his_kinase"/>
</dbReference>
<dbReference type="Gene3D" id="3.30.565.10">
    <property type="entry name" value="Histidine kinase-like ATPase, C-terminal domain"/>
    <property type="match status" value="1"/>
</dbReference>
<comment type="subcellular location">
    <subcellularLocation>
        <location evidence="2">Membrane</location>
    </subcellularLocation>
</comment>
<dbReference type="InterPro" id="IPR005467">
    <property type="entry name" value="His_kinase_dom"/>
</dbReference>
<feature type="domain" description="Histidine kinase" evidence="12">
    <location>
        <begin position="241"/>
        <end position="448"/>
    </location>
</feature>
<evidence type="ECO:0000256" key="9">
    <source>
        <dbReference type="ARBA" id="ARBA00023012"/>
    </source>
</evidence>
<dbReference type="CDD" id="cd00082">
    <property type="entry name" value="HisKA"/>
    <property type="match status" value="1"/>
</dbReference>
<name>A0A521FL69_9RHOB</name>
<dbReference type="AlphaFoldDB" id="A0A521FL69"/>
<dbReference type="SUPFAM" id="SSF55874">
    <property type="entry name" value="ATPase domain of HSP90 chaperone/DNA topoisomerase II/histidine kinase"/>
    <property type="match status" value="1"/>
</dbReference>
<keyword evidence="4" id="KW-0597">Phosphoprotein</keyword>
<dbReference type="Gene3D" id="1.10.287.130">
    <property type="match status" value="1"/>
</dbReference>
<keyword evidence="5" id="KW-0808">Transferase</keyword>
<evidence type="ECO:0000256" key="2">
    <source>
        <dbReference type="ARBA" id="ARBA00004370"/>
    </source>
</evidence>
<evidence type="ECO:0000256" key="3">
    <source>
        <dbReference type="ARBA" id="ARBA00012438"/>
    </source>
</evidence>
<dbReference type="PROSITE" id="PS50109">
    <property type="entry name" value="HIS_KIN"/>
    <property type="match status" value="1"/>
</dbReference>
<dbReference type="PANTHER" id="PTHR45436">
    <property type="entry name" value="SENSOR HISTIDINE KINASE YKOH"/>
    <property type="match status" value="1"/>
</dbReference>
<dbReference type="OrthoDB" id="9815202at2"/>
<evidence type="ECO:0000256" key="7">
    <source>
        <dbReference type="ARBA" id="ARBA00022777"/>
    </source>
</evidence>
<evidence type="ECO:0000256" key="5">
    <source>
        <dbReference type="ARBA" id="ARBA00022679"/>
    </source>
</evidence>
<dbReference type="InterPro" id="IPR036097">
    <property type="entry name" value="HisK_dim/P_sf"/>
</dbReference>
<keyword evidence="6 11" id="KW-0812">Transmembrane</keyword>
<feature type="transmembrane region" description="Helical" evidence="11">
    <location>
        <begin position="159"/>
        <end position="178"/>
    </location>
</feature>
<gene>
    <name evidence="14" type="ORF">SAMN06265173_1344</name>
</gene>
<dbReference type="SUPFAM" id="SSF158472">
    <property type="entry name" value="HAMP domain-like"/>
    <property type="match status" value="1"/>
</dbReference>
<dbReference type="InterPro" id="IPR004358">
    <property type="entry name" value="Sig_transdc_His_kin-like_C"/>
</dbReference>
<dbReference type="Pfam" id="PF00512">
    <property type="entry name" value="HisKA"/>
    <property type="match status" value="1"/>
</dbReference>
<evidence type="ECO:0000256" key="4">
    <source>
        <dbReference type="ARBA" id="ARBA00022553"/>
    </source>
</evidence>
<evidence type="ECO:0000259" key="12">
    <source>
        <dbReference type="PROSITE" id="PS50109"/>
    </source>
</evidence>
<dbReference type="InterPro" id="IPR003661">
    <property type="entry name" value="HisK_dim/P_dom"/>
</dbReference>
<comment type="catalytic activity">
    <reaction evidence="1">
        <text>ATP + protein L-histidine = ADP + protein N-phospho-L-histidine.</text>
        <dbReference type="EC" id="2.7.13.3"/>
    </reaction>
</comment>
<sequence>MTGARVRSASLRVMLLVASGIILLSLAAMAVQYRVTAQSLDARQAELLRADLDAFAALYEQRRIVALRQAIEFRVATTPPDQVIYLLMDRDTKLAGNIAGWPAGLARDGTDFTADGAQPFDHAGQPYVGVARELPGGFPFLVARSRADTLATLADLRRLIGWVALALVGVALVAGWLVSRAVLGRIGRLNALADRVADGDLSARLPAPRSHDEFAVLQEHVHAMLDRIESLNRATHRLSDAIAHELRTPLNRIQQRLTALDGQGPQVAQIHDDIRATVRIFDALLDISAAEAAKGQRPGLVPVNLSELVEQVFDLYEPLADDSGLLCTADITPDLYVLGERSLLAQVLTNLLDNAIKYCHHGDGIQVSVHAEGDRHILRVSDTGPGIPDDLRHQMFDRFTRAERDRGTAGHGLGLALVQAIAARHGAKLTLPDTPKGFAIQISCPKLVIPG</sequence>
<keyword evidence="10 11" id="KW-0472">Membrane</keyword>
<dbReference type="Gene3D" id="1.10.8.500">
    <property type="entry name" value="HAMP domain in histidine kinase"/>
    <property type="match status" value="1"/>
</dbReference>
<evidence type="ECO:0000259" key="13">
    <source>
        <dbReference type="PROSITE" id="PS50885"/>
    </source>
</evidence>
<dbReference type="Pfam" id="PF02518">
    <property type="entry name" value="HATPase_c"/>
    <property type="match status" value="1"/>
</dbReference>
<dbReference type="Proteomes" id="UP000316030">
    <property type="component" value="Unassembled WGS sequence"/>
</dbReference>
<dbReference type="InterPro" id="IPR003594">
    <property type="entry name" value="HATPase_dom"/>
</dbReference>
<evidence type="ECO:0000313" key="14">
    <source>
        <dbReference type="EMBL" id="SMO96963.1"/>
    </source>
</evidence>
<evidence type="ECO:0000256" key="11">
    <source>
        <dbReference type="SAM" id="Phobius"/>
    </source>
</evidence>
<protein>
    <recommendedName>
        <fullName evidence="3">histidine kinase</fullName>
        <ecNumber evidence="3">2.7.13.3</ecNumber>
    </recommendedName>
</protein>
<dbReference type="GO" id="GO:0000155">
    <property type="term" value="F:phosphorelay sensor kinase activity"/>
    <property type="evidence" value="ECO:0007669"/>
    <property type="project" value="InterPro"/>
</dbReference>
<dbReference type="Pfam" id="PF00672">
    <property type="entry name" value="HAMP"/>
    <property type="match status" value="1"/>
</dbReference>
<dbReference type="PANTHER" id="PTHR45436:SF8">
    <property type="entry name" value="HISTIDINE KINASE"/>
    <property type="match status" value="1"/>
</dbReference>
<feature type="domain" description="HAMP" evidence="13">
    <location>
        <begin position="180"/>
        <end position="233"/>
    </location>
</feature>
<reference evidence="14 15" key="1">
    <citation type="submission" date="2017-05" db="EMBL/GenBank/DDBJ databases">
        <authorList>
            <person name="Varghese N."/>
            <person name="Submissions S."/>
        </authorList>
    </citation>
    <scope>NUCLEOTIDE SEQUENCE [LARGE SCALE GENOMIC DNA]</scope>
    <source>
        <strain evidence="14 15">DSM 29506</strain>
    </source>
</reference>
<dbReference type="PRINTS" id="PR00344">
    <property type="entry name" value="BCTRLSENSOR"/>
</dbReference>
<dbReference type="PROSITE" id="PS50885">
    <property type="entry name" value="HAMP"/>
    <property type="match status" value="1"/>
</dbReference>
<proteinExistence type="predicted"/>
<dbReference type="GO" id="GO:0005886">
    <property type="term" value="C:plasma membrane"/>
    <property type="evidence" value="ECO:0007669"/>
    <property type="project" value="TreeGrafter"/>
</dbReference>
<dbReference type="SMART" id="SM00304">
    <property type="entry name" value="HAMP"/>
    <property type="match status" value="1"/>
</dbReference>
<evidence type="ECO:0000256" key="8">
    <source>
        <dbReference type="ARBA" id="ARBA00022989"/>
    </source>
</evidence>
<dbReference type="InterPro" id="IPR003660">
    <property type="entry name" value="HAMP_dom"/>
</dbReference>
<dbReference type="EMBL" id="FXTO01000034">
    <property type="protein sequence ID" value="SMO96963.1"/>
    <property type="molecule type" value="Genomic_DNA"/>
</dbReference>